<dbReference type="RefSeq" id="WP_109792686.1">
    <property type="nucleotide sequence ID" value="NZ_PHIG01000025.1"/>
</dbReference>
<dbReference type="GO" id="GO:0006635">
    <property type="term" value="P:fatty acid beta-oxidation"/>
    <property type="evidence" value="ECO:0007669"/>
    <property type="project" value="UniProtKB-UniPathway"/>
</dbReference>
<dbReference type="Pfam" id="PF02737">
    <property type="entry name" value="3HCDH_N"/>
    <property type="match status" value="1"/>
</dbReference>
<dbReference type="SUPFAM" id="SSF48179">
    <property type="entry name" value="6-phosphogluconate dehydrogenase C-terminal domain-like"/>
    <property type="match status" value="2"/>
</dbReference>
<evidence type="ECO:0000259" key="8">
    <source>
        <dbReference type="Pfam" id="PF00725"/>
    </source>
</evidence>
<dbReference type="InterPro" id="IPR001753">
    <property type="entry name" value="Enoyl-CoA_hydra/iso"/>
</dbReference>
<protein>
    <submittedName>
        <fullName evidence="10">3-hydroxyacyl-CoA dehydrogenase</fullName>
    </submittedName>
</protein>
<keyword evidence="11" id="KW-1185">Reference proteome</keyword>
<evidence type="ECO:0000256" key="7">
    <source>
        <dbReference type="ARBA" id="ARBA00049556"/>
    </source>
</evidence>
<keyword evidence="5" id="KW-0520">NAD</keyword>
<reference evidence="10 11" key="1">
    <citation type="submission" date="2017-11" db="EMBL/GenBank/DDBJ databases">
        <title>Draft genome sequence of Rhizobiales bacterium SY3-13.</title>
        <authorList>
            <person name="Sun C."/>
        </authorList>
    </citation>
    <scope>NUCLEOTIDE SEQUENCE [LARGE SCALE GENOMIC DNA]</scope>
    <source>
        <strain evidence="10 11">SY3-13</strain>
    </source>
</reference>
<dbReference type="SUPFAM" id="SSF51735">
    <property type="entry name" value="NAD(P)-binding Rossmann-fold domains"/>
    <property type="match status" value="1"/>
</dbReference>
<comment type="catalytic activity">
    <reaction evidence="7">
        <text>a (3S)-3-hydroxyacyl-CoA + NAD(+) = a 3-oxoacyl-CoA + NADH + H(+)</text>
        <dbReference type="Rhea" id="RHEA:22432"/>
        <dbReference type="ChEBI" id="CHEBI:15378"/>
        <dbReference type="ChEBI" id="CHEBI:57318"/>
        <dbReference type="ChEBI" id="CHEBI:57540"/>
        <dbReference type="ChEBI" id="CHEBI:57945"/>
        <dbReference type="ChEBI" id="CHEBI:90726"/>
        <dbReference type="EC" id="1.1.1.35"/>
    </reaction>
</comment>
<dbReference type="Gene3D" id="3.90.226.10">
    <property type="entry name" value="2-enoyl-CoA Hydratase, Chain A, domain 1"/>
    <property type="match status" value="1"/>
</dbReference>
<name>A0A2M9G4I6_9PROT</name>
<accession>A0A2M9G4I6</accession>
<dbReference type="Pfam" id="PF00725">
    <property type="entry name" value="3HCDH"/>
    <property type="match status" value="2"/>
</dbReference>
<dbReference type="UniPathway" id="UPA00659"/>
<dbReference type="InterPro" id="IPR036291">
    <property type="entry name" value="NAD(P)-bd_dom_sf"/>
</dbReference>
<dbReference type="AlphaFoldDB" id="A0A2M9G4I6"/>
<sequence>MTEINKVAVIGAGVMGAGIAAHVANAGIPVVLLDIVPEGADDRSFIAKTAVERMLKTNPAPFMHRKNARLIETGNLEDNLDLVADCDWICEAIVENPKIKRDLYARLDKVRKAGSVVTSNTSTIPLEVLTEGLGEGFAQDFAITHFFNPPRYMRLLEVVKGPRTRDDAYAALKAFGDVRLGKEVIECKDTPGFIGNRIGIFWSTVATRQAYDMGLTVEEADSIVGRPTGVPKTGIFGLGDLTGIDLGPHVIASMIDLVPAEDPLHDFVSQDHPLTKLTAKMIEEGYTGRKGKGGFYRRVRQDGRTIKETIDLRSGEYRPTQKADFESAKAAKKGLRALVEHPDKGGQYAWAVLSHVLSYSAALAEEIAADIRSVDLAMKTGYAWKWGPFEMIDMLDAGWLADRLAGEGRPVPALLEAARGRSFYREEGEKLSILGFDGEYRDVDLPEGVWMLADIKRGRQPVKSNASASIWDAGDGVAVLEFHSKMNALDEGSIEMIRQAAKIDKLGFRALVVGNDADNFSVGANVGVALFGANAAMWPLIENGVAEGQKAMQALKNSPFPVVAAPAGMALGGGCEVCLHADAIQAHAETYIGLVEVGVGLLPGWGGCKELTIRNMTNTKRPGGPMPALSAAFEAISTAKVATSAQEARDMQILREGDGITMNRRRVLADAKKKALAMAADYTQPEPIVVNLPGPTALAAMKMAVEGFYLQGKATEYDTVIAEQVGRVLSGGDTDITEEVTEKKLLELEREGFMTLIRNEKTLQRIEHMLTKNRPLRN</sequence>
<keyword evidence="6" id="KW-0443">Lipid metabolism</keyword>
<evidence type="ECO:0000313" key="11">
    <source>
        <dbReference type="Proteomes" id="UP000229498"/>
    </source>
</evidence>
<keyword evidence="4" id="KW-0560">Oxidoreductase</keyword>
<dbReference type="SUPFAM" id="SSF52096">
    <property type="entry name" value="ClpP/crotonase"/>
    <property type="match status" value="1"/>
</dbReference>
<feature type="domain" description="3-hydroxyacyl-CoA dehydrogenase NAD binding" evidence="9">
    <location>
        <begin position="6"/>
        <end position="190"/>
    </location>
</feature>
<evidence type="ECO:0000256" key="2">
    <source>
        <dbReference type="ARBA" id="ARBA00022832"/>
    </source>
</evidence>
<proteinExistence type="predicted"/>
<dbReference type="InterPro" id="IPR006108">
    <property type="entry name" value="3HC_DH_C"/>
</dbReference>
<evidence type="ECO:0000256" key="4">
    <source>
        <dbReference type="ARBA" id="ARBA00023002"/>
    </source>
</evidence>
<dbReference type="EMBL" id="PHIG01000025">
    <property type="protein sequence ID" value="PJK30586.1"/>
    <property type="molecule type" value="Genomic_DNA"/>
</dbReference>
<dbReference type="PANTHER" id="PTHR48075:SF7">
    <property type="entry name" value="3-HYDROXYACYL-COA DEHYDROGENASE-RELATED"/>
    <property type="match status" value="1"/>
</dbReference>
<comment type="pathway">
    <text evidence="1">Lipid metabolism; fatty acid beta-oxidation.</text>
</comment>
<keyword evidence="3" id="KW-0442">Lipid degradation</keyword>
<dbReference type="GO" id="GO:0003857">
    <property type="term" value="F:(3S)-3-hydroxyacyl-CoA dehydrogenase (NAD+) activity"/>
    <property type="evidence" value="ECO:0007669"/>
    <property type="project" value="UniProtKB-EC"/>
</dbReference>
<dbReference type="CDD" id="cd06558">
    <property type="entry name" value="crotonase-like"/>
    <property type="match status" value="1"/>
</dbReference>
<evidence type="ECO:0000313" key="10">
    <source>
        <dbReference type="EMBL" id="PJK30586.1"/>
    </source>
</evidence>
<comment type="caution">
    <text evidence="10">The sequence shown here is derived from an EMBL/GenBank/DDBJ whole genome shotgun (WGS) entry which is preliminary data.</text>
</comment>
<dbReference type="GO" id="GO:0070403">
    <property type="term" value="F:NAD+ binding"/>
    <property type="evidence" value="ECO:0007669"/>
    <property type="project" value="InterPro"/>
</dbReference>
<dbReference type="OrthoDB" id="5389341at2"/>
<feature type="domain" description="3-hydroxyacyl-CoA dehydrogenase C-terminal" evidence="8">
    <location>
        <begin position="192"/>
        <end position="297"/>
    </location>
</feature>
<evidence type="ECO:0000256" key="5">
    <source>
        <dbReference type="ARBA" id="ARBA00023027"/>
    </source>
</evidence>
<keyword evidence="2" id="KW-0276">Fatty acid metabolism</keyword>
<feature type="domain" description="3-hydroxyacyl-CoA dehydrogenase C-terminal" evidence="8">
    <location>
        <begin position="352"/>
        <end position="399"/>
    </location>
</feature>
<evidence type="ECO:0000256" key="1">
    <source>
        <dbReference type="ARBA" id="ARBA00005005"/>
    </source>
</evidence>
<dbReference type="Gene3D" id="3.40.50.720">
    <property type="entry name" value="NAD(P)-binding Rossmann-like Domain"/>
    <property type="match status" value="1"/>
</dbReference>
<gene>
    <name evidence="10" type="ORF">CVT23_06485</name>
</gene>
<dbReference type="Pfam" id="PF00378">
    <property type="entry name" value="ECH_1"/>
    <property type="match status" value="1"/>
</dbReference>
<dbReference type="InterPro" id="IPR029045">
    <property type="entry name" value="ClpP/crotonase-like_dom_sf"/>
</dbReference>
<evidence type="ECO:0000256" key="3">
    <source>
        <dbReference type="ARBA" id="ARBA00022963"/>
    </source>
</evidence>
<evidence type="ECO:0000256" key="6">
    <source>
        <dbReference type="ARBA" id="ARBA00023098"/>
    </source>
</evidence>
<dbReference type="Gene3D" id="1.10.1040.50">
    <property type="match status" value="1"/>
</dbReference>
<dbReference type="Proteomes" id="UP000229498">
    <property type="component" value="Unassembled WGS sequence"/>
</dbReference>
<dbReference type="InterPro" id="IPR006176">
    <property type="entry name" value="3-OHacyl-CoA_DH_NAD-bd"/>
</dbReference>
<organism evidence="10 11">
    <name type="scientific">Minwuia thermotolerans</name>
    <dbReference type="NCBI Taxonomy" id="2056226"/>
    <lineage>
        <taxon>Bacteria</taxon>
        <taxon>Pseudomonadati</taxon>
        <taxon>Pseudomonadota</taxon>
        <taxon>Alphaproteobacteria</taxon>
        <taxon>Minwuiales</taxon>
        <taxon>Minwuiaceae</taxon>
        <taxon>Minwuia</taxon>
    </lineage>
</organism>
<dbReference type="PANTHER" id="PTHR48075">
    <property type="entry name" value="3-HYDROXYACYL-COA DEHYDROGENASE FAMILY PROTEIN"/>
    <property type="match status" value="1"/>
</dbReference>
<dbReference type="InterPro" id="IPR008927">
    <property type="entry name" value="6-PGluconate_DH-like_C_sf"/>
</dbReference>
<evidence type="ECO:0000259" key="9">
    <source>
        <dbReference type="Pfam" id="PF02737"/>
    </source>
</evidence>